<keyword evidence="17" id="KW-1185">Reference proteome</keyword>
<dbReference type="InterPro" id="IPR036942">
    <property type="entry name" value="Beta-barrel_TonB_sf"/>
</dbReference>
<dbReference type="GO" id="GO:0015344">
    <property type="term" value="F:siderophore uptake transmembrane transporter activity"/>
    <property type="evidence" value="ECO:0007669"/>
    <property type="project" value="TreeGrafter"/>
</dbReference>
<keyword evidence="7" id="KW-0408">Iron</keyword>
<evidence type="ECO:0000256" key="7">
    <source>
        <dbReference type="ARBA" id="ARBA00023004"/>
    </source>
</evidence>
<keyword evidence="16" id="KW-0675">Receptor</keyword>
<comment type="similarity">
    <text evidence="12 13">Belongs to the TonB-dependent receptor family.</text>
</comment>
<dbReference type="RefSeq" id="WP_070237659.1">
    <property type="nucleotide sequence ID" value="NZ_CP017478.1"/>
</dbReference>
<keyword evidence="5 12" id="KW-0812">Transmembrane</keyword>
<comment type="subcellular location">
    <subcellularLocation>
        <location evidence="1 12">Cell outer membrane</location>
        <topology evidence="1 12">Multi-pass membrane protein</topology>
    </subcellularLocation>
</comment>
<feature type="domain" description="TonB-dependent receptor plug" evidence="15">
    <location>
        <begin position="45"/>
        <end position="153"/>
    </location>
</feature>
<name>A0A1D8PA92_9FLAO</name>
<evidence type="ECO:0000259" key="14">
    <source>
        <dbReference type="Pfam" id="PF00593"/>
    </source>
</evidence>
<evidence type="ECO:0000256" key="6">
    <source>
        <dbReference type="ARBA" id="ARBA00022729"/>
    </source>
</evidence>
<dbReference type="KEGG" id="lul:LPB138_12775"/>
<dbReference type="GO" id="GO:0009279">
    <property type="term" value="C:cell outer membrane"/>
    <property type="evidence" value="ECO:0007669"/>
    <property type="project" value="UniProtKB-SubCell"/>
</dbReference>
<dbReference type="EMBL" id="CP017478">
    <property type="protein sequence ID" value="AOW21499.1"/>
    <property type="molecule type" value="Genomic_DNA"/>
</dbReference>
<evidence type="ECO:0000313" key="16">
    <source>
        <dbReference type="EMBL" id="AOW21499.1"/>
    </source>
</evidence>
<evidence type="ECO:0000256" key="8">
    <source>
        <dbReference type="ARBA" id="ARBA00023065"/>
    </source>
</evidence>
<evidence type="ECO:0000256" key="12">
    <source>
        <dbReference type="PROSITE-ProRule" id="PRU01360"/>
    </source>
</evidence>
<dbReference type="Gene3D" id="2.40.170.20">
    <property type="entry name" value="TonB-dependent receptor, beta-barrel domain"/>
    <property type="match status" value="1"/>
</dbReference>
<dbReference type="PANTHER" id="PTHR32552:SF68">
    <property type="entry name" value="FERRICHROME OUTER MEMBRANE TRANSPORTER_PHAGE RECEPTOR"/>
    <property type="match status" value="1"/>
</dbReference>
<proteinExistence type="inferred from homology"/>
<dbReference type="SUPFAM" id="SSF56935">
    <property type="entry name" value="Porins"/>
    <property type="match status" value="1"/>
</dbReference>
<dbReference type="PANTHER" id="PTHR32552">
    <property type="entry name" value="FERRICHROME IRON RECEPTOR-RELATED"/>
    <property type="match status" value="1"/>
</dbReference>
<sequence>MKKILSIFLMLVTVVSYSQTETKKDSIKIDNFLDEVVVTAVRVNSESPVTHSNLSKKEISKRNLGQDIPILMNFMPSVVTTSDAGAGVGYTGIRVRGSDATRVNVTINGVPYNDAESMGTYWVDLPDFSSSTESLQLQRGVGTSTNGAGAFGASLNLLTDAIEEEASGEISNSFGSYNTRKHTIKFSTGKLNEHFEIAGRLSRIKSDGYVDRATSDLTSYFLQASYVDENTLIKALAFGGFEETYQAWYGVTADDLKNNRTVNYYTYDNEVDHYNQDHYQFLWSEKYNENWSSNIALHYTWGRGYYEQYKAESDFSDYGFTPITIGGETINTTDLIQRKWLDNDFYGTTFSIDYNNLSNFSLIFGGAWNKYEGDHFGEVIWAQYASDSEIRDRFYDDFGNKTDFNLFAKGKYSVNDNFNLFADLQIRKVNYEATGEFSPVDDSFSFFNPKGGMTYRVNDKNNLYLSFATAHREPNRTDYENGNPKPETLNDLELGWRVKNEDFNINSNVYMMFYQDQLVLSGAIDDVGAPIRENVGDSYRIGIEIDANIKINNQLYIQPNIAISSNKNKDFITSRDGEIVNLKNTNIAFSPNVVAGNIFNYLPTDNLQISLLSKYVGEQYMANLDSKNSKLDSYFVNDLNINYEIKPKKIFKSIVLSALVNNILNEKYVSNGYYYTYDDTWSVEGETTTLDGAGYFPQATTNFLVGATLRF</sequence>
<dbReference type="Gene3D" id="2.170.130.10">
    <property type="entry name" value="TonB-dependent receptor, plug domain"/>
    <property type="match status" value="1"/>
</dbReference>
<keyword evidence="6" id="KW-0732">Signal</keyword>
<evidence type="ECO:0000256" key="4">
    <source>
        <dbReference type="ARBA" id="ARBA00022496"/>
    </source>
</evidence>
<keyword evidence="11 12" id="KW-0998">Cell outer membrane</keyword>
<keyword evidence="10 12" id="KW-0472">Membrane</keyword>
<dbReference type="Pfam" id="PF00593">
    <property type="entry name" value="TonB_dep_Rec_b-barrel"/>
    <property type="match status" value="1"/>
</dbReference>
<evidence type="ECO:0000256" key="2">
    <source>
        <dbReference type="ARBA" id="ARBA00022448"/>
    </source>
</evidence>
<dbReference type="AlphaFoldDB" id="A0A1D8PA92"/>
<evidence type="ECO:0000256" key="10">
    <source>
        <dbReference type="ARBA" id="ARBA00023136"/>
    </source>
</evidence>
<keyword evidence="2 12" id="KW-0813">Transport</keyword>
<keyword evidence="4" id="KW-0410">Iron transport</keyword>
<evidence type="ECO:0000256" key="9">
    <source>
        <dbReference type="ARBA" id="ARBA00023077"/>
    </source>
</evidence>
<dbReference type="Proteomes" id="UP000176050">
    <property type="component" value="Chromosome"/>
</dbReference>
<evidence type="ECO:0000256" key="1">
    <source>
        <dbReference type="ARBA" id="ARBA00004571"/>
    </source>
</evidence>
<dbReference type="InterPro" id="IPR039426">
    <property type="entry name" value="TonB-dep_rcpt-like"/>
</dbReference>
<evidence type="ECO:0000256" key="3">
    <source>
        <dbReference type="ARBA" id="ARBA00022452"/>
    </source>
</evidence>
<dbReference type="InterPro" id="IPR037066">
    <property type="entry name" value="Plug_dom_sf"/>
</dbReference>
<gene>
    <name evidence="16" type="ORF">LPB138_12775</name>
</gene>
<evidence type="ECO:0000259" key="15">
    <source>
        <dbReference type="Pfam" id="PF07715"/>
    </source>
</evidence>
<dbReference type="Pfam" id="PF07715">
    <property type="entry name" value="Plug"/>
    <property type="match status" value="1"/>
</dbReference>
<evidence type="ECO:0000256" key="5">
    <source>
        <dbReference type="ARBA" id="ARBA00022692"/>
    </source>
</evidence>
<keyword evidence="8" id="KW-0406">Ion transport</keyword>
<dbReference type="STRING" id="1850246.LPB138_12775"/>
<feature type="domain" description="TonB-dependent receptor-like beta-barrel" evidence="14">
    <location>
        <begin position="254"/>
        <end position="663"/>
    </location>
</feature>
<dbReference type="OrthoDB" id="9761152at2"/>
<dbReference type="InterPro" id="IPR012910">
    <property type="entry name" value="Plug_dom"/>
</dbReference>
<evidence type="ECO:0000256" key="11">
    <source>
        <dbReference type="ARBA" id="ARBA00023237"/>
    </source>
</evidence>
<dbReference type="PROSITE" id="PS52016">
    <property type="entry name" value="TONB_DEPENDENT_REC_3"/>
    <property type="match status" value="1"/>
</dbReference>
<dbReference type="InterPro" id="IPR000531">
    <property type="entry name" value="Beta-barrel_TonB"/>
</dbReference>
<evidence type="ECO:0000256" key="13">
    <source>
        <dbReference type="RuleBase" id="RU003357"/>
    </source>
</evidence>
<protein>
    <submittedName>
        <fullName evidence="16">TonB-dependent receptor</fullName>
    </submittedName>
</protein>
<keyword evidence="9 13" id="KW-0798">TonB box</keyword>
<evidence type="ECO:0000313" key="17">
    <source>
        <dbReference type="Proteomes" id="UP000176050"/>
    </source>
</evidence>
<reference evidence="16 17" key="1">
    <citation type="submission" date="2016-10" db="EMBL/GenBank/DDBJ databases">
        <title>Lutibacter sp. LPB0138, isolated from marine gastropod.</title>
        <authorList>
            <person name="Kim E."/>
            <person name="Yi H."/>
        </authorList>
    </citation>
    <scope>NUCLEOTIDE SEQUENCE [LARGE SCALE GENOMIC DNA]</scope>
    <source>
        <strain evidence="16 17">LPB0138</strain>
    </source>
</reference>
<organism evidence="16 17">
    <name type="scientific">Urechidicola croceus</name>
    <dbReference type="NCBI Taxonomy" id="1850246"/>
    <lineage>
        <taxon>Bacteria</taxon>
        <taxon>Pseudomonadati</taxon>
        <taxon>Bacteroidota</taxon>
        <taxon>Flavobacteriia</taxon>
        <taxon>Flavobacteriales</taxon>
        <taxon>Flavobacteriaceae</taxon>
        <taxon>Urechidicola</taxon>
    </lineage>
</organism>
<accession>A0A1D8PA92</accession>
<keyword evidence="3 12" id="KW-1134">Transmembrane beta strand</keyword>